<dbReference type="InterPro" id="IPR018062">
    <property type="entry name" value="HTH_AraC-typ_CS"/>
</dbReference>
<dbReference type="SMART" id="SM00342">
    <property type="entry name" value="HTH_ARAC"/>
    <property type="match status" value="1"/>
</dbReference>
<evidence type="ECO:0000256" key="1">
    <source>
        <dbReference type="ARBA" id="ARBA00023015"/>
    </source>
</evidence>
<keyword evidence="2" id="KW-0238">DNA-binding</keyword>
<proteinExistence type="predicted"/>
<name>A0AAW4NPE2_9BACT</name>
<dbReference type="PROSITE" id="PS01124">
    <property type="entry name" value="HTH_ARAC_FAMILY_2"/>
    <property type="match status" value="1"/>
</dbReference>
<dbReference type="RefSeq" id="WP_219427081.1">
    <property type="nucleotide sequence ID" value="NZ_JAHXRD010000001.1"/>
</dbReference>
<evidence type="ECO:0000256" key="2">
    <source>
        <dbReference type="ARBA" id="ARBA00023125"/>
    </source>
</evidence>
<keyword evidence="3" id="KW-0804">Transcription</keyword>
<evidence type="ECO:0000259" key="4">
    <source>
        <dbReference type="PROSITE" id="PS01124"/>
    </source>
</evidence>
<dbReference type="AlphaFoldDB" id="A0AAW4NPE2"/>
<dbReference type="GO" id="GO:0043565">
    <property type="term" value="F:sequence-specific DNA binding"/>
    <property type="evidence" value="ECO:0007669"/>
    <property type="project" value="InterPro"/>
</dbReference>
<dbReference type="PANTHER" id="PTHR43280:SF27">
    <property type="entry name" value="TRANSCRIPTIONAL REGULATOR MTLR"/>
    <property type="match status" value="1"/>
</dbReference>
<keyword evidence="1" id="KW-0805">Transcription regulation</keyword>
<protein>
    <submittedName>
        <fullName evidence="5">AraC family transcriptional regulator</fullName>
    </submittedName>
</protein>
<comment type="caution">
    <text evidence="5">The sequence shown here is derived from an EMBL/GenBank/DDBJ whole genome shotgun (WGS) entry which is preliminary data.</text>
</comment>
<sequence length="296" mass="34080">MDSYVLHEITPLMETDALYIADRHKGEFSYPVHNHDVYELNFVENAAGVRRIVGDSTEVIGDYDLVLITNPTLEHAWEQYECSSDDIREITIQFNFGAGMNENDLFFGKTPFESIRQMMKEAQKGLVFPMSAIIKVYSKLSGLSQITDRFSALMEFLNILHILSKSKGARTLATTSYAKVDVEDDSRRILSVKKYISDNYMYELRLKTLADLANMSESAFCRFFKLHTGRRLSDYIIDIRLGHATRMLIDTTDTIAEISFKCGYNNMSNFNRIFKRKKGCSPTEFRNNHHKIKVIV</sequence>
<evidence type="ECO:0000313" key="5">
    <source>
        <dbReference type="EMBL" id="MBW4864436.1"/>
    </source>
</evidence>
<feature type="domain" description="HTH araC/xylS-type" evidence="4">
    <location>
        <begin position="190"/>
        <end position="288"/>
    </location>
</feature>
<dbReference type="Proteomes" id="UP001196873">
    <property type="component" value="Unassembled WGS sequence"/>
</dbReference>
<organism evidence="5 6">
    <name type="scientific">Segatella salivae</name>
    <dbReference type="NCBI Taxonomy" id="228604"/>
    <lineage>
        <taxon>Bacteria</taxon>
        <taxon>Pseudomonadati</taxon>
        <taxon>Bacteroidota</taxon>
        <taxon>Bacteroidia</taxon>
        <taxon>Bacteroidales</taxon>
        <taxon>Prevotellaceae</taxon>
        <taxon>Segatella</taxon>
    </lineage>
</organism>
<gene>
    <name evidence="5" type="ORF">KZY68_00030</name>
</gene>
<dbReference type="GO" id="GO:0003700">
    <property type="term" value="F:DNA-binding transcription factor activity"/>
    <property type="evidence" value="ECO:0007669"/>
    <property type="project" value="InterPro"/>
</dbReference>
<accession>A0AAW4NPE2</accession>
<dbReference type="EMBL" id="JAHXRF010000001">
    <property type="protein sequence ID" value="MBW4864436.1"/>
    <property type="molecule type" value="Genomic_DNA"/>
</dbReference>
<dbReference type="PANTHER" id="PTHR43280">
    <property type="entry name" value="ARAC-FAMILY TRANSCRIPTIONAL REGULATOR"/>
    <property type="match status" value="1"/>
</dbReference>
<dbReference type="PROSITE" id="PS00041">
    <property type="entry name" value="HTH_ARAC_FAMILY_1"/>
    <property type="match status" value="1"/>
</dbReference>
<evidence type="ECO:0000256" key="3">
    <source>
        <dbReference type="ARBA" id="ARBA00023163"/>
    </source>
</evidence>
<reference evidence="5" key="1">
    <citation type="submission" date="2021-07" db="EMBL/GenBank/DDBJ databases">
        <title>Genomic diversity and antimicrobial resistance of Prevotella spp. isolated from chronic lung disease airways.</title>
        <authorList>
            <person name="Webb K.A."/>
            <person name="Olagoke O.S."/>
            <person name="Baird T."/>
            <person name="Neill J."/>
            <person name="Pham A."/>
            <person name="Wells T.J."/>
            <person name="Ramsay K.A."/>
            <person name="Bell S.C."/>
            <person name="Sarovich D.S."/>
            <person name="Price E.P."/>
        </authorList>
    </citation>
    <scope>NUCLEOTIDE SEQUENCE</scope>
    <source>
        <strain evidence="5">SCHI0047.S.3</strain>
    </source>
</reference>
<dbReference type="Pfam" id="PF12833">
    <property type="entry name" value="HTH_18"/>
    <property type="match status" value="1"/>
</dbReference>
<evidence type="ECO:0000313" key="6">
    <source>
        <dbReference type="Proteomes" id="UP001196873"/>
    </source>
</evidence>
<dbReference type="InterPro" id="IPR018060">
    <property type="entry name" value="HTH_AraC"/>
</dbReference>